<feature type="domain" description="AIG1-type G" evidence="5">
    <location>
        <begin position="240"/>
        <end position="442"/>
    </location>
</feature>
<evidence type="ECO:0000256" key="2">
    <source>
        <dbReference type="ARBA" id="ARBA00022741"/>
    </source>
</evidence>
<feature type="domain" description="AIG1-type G" evidence="5">
    <location>
        <begin position="476"/>
        <end position="670"/>
    </location>
</feature>
<reference evidence="7" key="1">
    <citation type="submission" date="2025-08" db="UniProtKB">
        <authorList>
            <consortium name="RefSeq"/>
        </authorList>
    </citation>
    <scope>IDENTIFICATION</scope>
</reference>
<gene>
    <name evidence="7" type="primary">si:ch211-214j24.15</name>
</gene>
<evidence type="ECO:0000256" key="1">
    <source>
        <dbReference type="ARBA" id="ARBA00008535"/>
    </source>
</evidence>
<keyword evidence="3" id="KW-0342">GTP-binding</keyword>
<evidence type="ECO:0000259" key="5">
    <source>
        <dbReference type="PROSITE" id="PS51720"/>
    </source>
</evidence>
<dbReference type="Pfam" id="PF04548">
    <property type="entry name" value="AIG1"/>
    <property type="match status" value="3"/>
</dbReference>
<protein>
    <submittedName>
        <fullName evidence="7">GTPase IMAP family member 8</fullName>
    </submittedName>
</protein>
<dbReference type="AlphaFoldDB" id="A0A1S3S300"/>
<comment type="similarity">
    <text evidence="1">Belongs to the TRAFAC class TrmE-Era-EngA-EngB-Septin-like GTPase superfamily. AIG1/Toc34/Toc159-like paraseptin GTPase family. IAN subfamily.</text>
</comment>
<evidence type="ECO:0000256" key="3">
    <source>
        <dbReference type="ARBA" id="ARBA00023134"/>
    </source>
</evidence>
<dbReference type="KEGG" id="sasa:106606868"/>
<dbReference type="InterPro" id="IPR045058">
    <property type="entry name" value="GIMA/IAN/Toc"/>
</dbReference>
<organism evidence="6 7">
    <name type="scientific">Salmo salar</name>
    <name type="common">Atlantic salmon</name>
    <dbReference type="NCBI Taxonomy" id="8030"/>
    <lineage>
        <taxon>Eukaryota</taxon>
        <taxon>Metazoa</taxon>
        <taxon>Chordata</taxon>
        <taxon>Craniata</taxon>
        <taxon>Vertebrata</taxon>
        <taxon>Euteleostomi</taxon>
        <taxon>Actinopterygii</taxon>
        <taxon>Neopterygii</taxon>
        <taxon>Teleostei</taxon>
        <taxon>Protacanthopterygii</taxon>
        <taxon>Salmoniformes</taxon>
        <taxon>Salmonidae</taxon>
        <taxon>Salmoninae</taxon>
        <taxon>Salmo</taxon>
    </lineage>
</organism>
<name>A0A1S3S300_SALSA</name>
<dbReference type="InterPro" id="IPR006703">
    <property type="entry name" value="G_AIG1"/>
</dbReference>
<dbReference type="STRING" id="8030.ENSSSAP00000031480"/>
<dbReference type="PANTHER" id="PTHR10903:SF179">
    <property type="entry name" value="GTPASE IMAP FAMILY MEMBER 8"/>
    <property type="match status" value="1"/>
</dbReference>
<sequence length="980" mass="109831">MATRESSTYDLKVVLLGGRNSGKSEVGNVLLDREEFVIKERITCSRRVGEVAGGWVTVVDTPGWWCDFKVQDTPQQVKREIVRSVSLCTPGPHIFLIVIKANSVFCEKRRRAVEEHLALLSERVWSHCMVVFTCSDWPGHMHMEQQVKRGGTALLWLVEKCSHRYHCLNLKSGPGGNQVTELSRKMQRLVTENSDSYFKMEGLLLQEVEEKKRIVEQRAQQRLMKMQKQRSLLNGESCHLSEIRVVLLGARGSGKSSAGNTILGQGGSFEVRRRTAQCMVGAGDVAGRQVTVVDTPGWWMNYFSQDSPVFDRQEIVCSVSLCSPGPHALLLMVRVDRSFTETYRRAVQEHLELITDTVWAHIIILFNFGDWLGDTTIEQHIESEGEALQWLVEKCGNRYHVLNNRSNSGFQVTELMKKIEELMSCSSSCYCKIEGGVLQELEEKRREEQKRAGERLTRRQKQRETARSLLGELYCPSELRIMLLSGRNTGRSSAGNTILGREHFKVGCHATDCVEGQGKVRGKTVTVLDPPGWLSLGPGSLMSPSASVVTVVLVVVNVSSSFSHTVWRTAEKHLEALGEKVWNRTMVLFTFGDWLGDTTIEQRIESEGEPLQRLVEKCGNRYHVLDSKIQGTGAQVTELLQKIEEMLVEERLEVLQRGEQVGKSLTLMQEPEMDGVMGEGIEVLVANHTDPPFHDVCEVASSEDLLTPDDSGAPDFGGQELALPEASGGWWTEANHSILDVEGFLSSMGSVLQGNQEGLMWNMGGRQTLVVNFPDCLHTGSTQSHHLRWNRQNGRKPVTLFSPGHQALLLVEQPKEPERMLVKKQEDIVDIQSLGHPRLRDRTLKEIARTGGLQALIDQWGNSNLEELESFIDSYYEMVWKKTMGSFIVEEEDCLTSNSPEMNDVGEDLVNNGGQEVLSSIDKKLSKLDILEGMQRDLLDLRQSLDRSCDIIQELSDKSKATQKPAVPSDAGEAEVEESC</sequence>
<dbReference type="Gene3D" id="3.40.50.300">
    <property type="entry name" value="P-loop containing nucleotide triphosphate hydrolases"/>
    <property type="match status" value="3"/>
</dbReference>
<dbReference type="SUPFAM" id="SSF52540">
    <property type="entry name" value="P-loop containing nucleoside triphosphate hydrolases"/>
    <property type="match status" value="3"/>
</dbReference>
<dbReference type="GeneID" id="106606868"/>
<dbReference type="PaxDb" id="8030-ENSSSAP00000031480"/>
<evidence type="ECO:0000313" key="6">
    <source>
        <dbReference type="Proteomes" id="UP001652741"/>
    </source>
</evidence>
<dbReference type="PROSITE" id="PS51720">
    <property type="entry name" value="G_AIG1"/>
    <property type="match status" value="3"/>
</dbReference>
<evidence type="ECO:0000313" key="7">
    <source>
        <dbReference type="RefSeq" id="XP_014058750.2"/>
    </source>
</evidence>
<dbReference type="PANTHER" id="PTHR10903">
    <property type="entry name" value="GTPASE, IMAP FAMILY MEMBER-RELATED"/>
    <property type="match status" value="1"/>
</dbReference>
<dbReference type="Proteomes" id="UP001652741">
    <property type="component" value="Chromosome ssa06"/>
</dbReference>
<dbReference type="InterPro" id="IPR027417">
    <property type="entry name" value="P-loop_NTPase"/>
</dbReference>
<feature type="domain" description="AIG1-type G" evidence="5">
    <location>
        <begin position="8"/>
        <end position="207"/>
    </location>
</feature>
<evidence type="ECO:0000256" key="4">
    <source>
        <dbReference type="SAM" id="MobiDB-lite"/>
    </source>
</evidence>
<feature type="region of interest" description="Disordered" evidence="4">
    <location>
        <begin position="956"/>
        <end position="980"/>
    </location>
</feature>
<dbReference type="GO" id="GO:0005525">
    <property type="term" value="F:GTP binding"/>
    <property type="evidence" value="ECO:0007669"/>
    <property type="project" value="UniProtKB-KW"/>
</dbReference>
<dbReference type="RefSeq" id="XP_014058750.2">
    <property type="nucleotide sequence ID" value="XM_014203275.2"/>
</dbReference>
<accession>A0A1S3S300</accession>
<keyword evidence="6" id="KW-1185">Reference proteome</keyword>
<keyword evidence="2" id="KW-0547">Nucleotide-binding</keyword>
<proteinExistence type="inferred from homology"/>